<organism evidence="1 2">
    <name type="scientific">Xanthobacter flavus</name>
    <dbReference type="NCBI Taxonomy" id="281"/>
    <lineage>
        <taxon>Bacteria</taxon>
        <taxon>Pseudomonadati</taxon>
        <taxon>Pseudomonadota</taxon>
        <taxon>Alphaproteobacteria</taxon>
        <taxon>Hyphomicrobiales</taxon>
        <taxon>Xanthobacteraceae</taxon>
        <taxon>Xanthobacter</taxon>
    </lineage>
</organism>
<protein>
    <submittedName>
        <fullName evidence="1">Membrane protein</fullName>
    </submittedName>
</protein>
<name>A0A9W6CML0_XANFL</name>
<dbReference type="InterPro" id="IPR036748">
    <property type="entry name" value="MTH938-like_sf"/>
</dbReference>
<dbReference type="Pfam" id="PF04430">
    <property type="entry name" value="DUF498"/>
    <property type="match status" value="1"/>
</dbReference>
<dbReference type="PANTHER" id="PTHR21192:SF2">
    <property type="entry name" value="NADH DEHYDROGENASE [UBIQUINONE] 1 ALPHA SUBCOMPLEX ASSEMBLY FACTOR 3"/>
    <property type="match status" value="1"/>
</dbReference>
<dbReference type="Gene3D" id="3.40.1230.10">
    <property type="entry name" value="MTH938-like"/>
    <property type="match status" value="1"/>
</dbReference>
<proteinExistence type="predicted"/>
<evidence type="ECO:0000313" key="2">
    <source>
        <dbReference type="Proteomes" id="UP001144397"/>
    </source>
</evidence>
<comment type="caution">
    <text evidence="1">The sequence shown here is derived from an EMBL/GenBank/DDBJ whole genome shotgun (WGS) entry which is preliminary data.</text>
</comment>
<dbReference type="EMBL" id="BSDO01000002">
    <property type="protein sequence ID" value="GLI21937.1"/>
    <property type="molecule type" value="Genomic_DNA"/>
</dbReference>
<dbReference type="SUPFAM" id="SSF64076">
    <property type="entry name" value="MTH938-like"/>
    <property type="match status" value="1"/>
</dbReference>
<dbReference type="PANTHER" id="PTHR21192">
    <property type="entry name" value="NUCLEAR PROTEIN E3-3"/>
    <property type="match status" value="1"/>
</dbReference>
<evidence type="ECO:0000313" key="1">
    <source>
        <dbReference type="EMBL" id="GLI21937.1"/>
    </source>
</evidence>
<dbReference type="InterPro" id="IPR007523">
    <property type="entry name" value="NDUFAF3/AAMDC"/>
</dbReference>
<accession>A0A9W6CML0</accession>
<sequence>MVAAPDGAPFLPRQVAIDGYGDTFFHFAGMSHAGSILALPSGIRGWAPVRMVEIDAASLAPVVADAASVELLLIGTGKDPAHLKEPLKQILREAGIRFELMPTPSAAATYNVLLAEGRRVGAALIAV</sequence>
<dbReference type="CDD" id="cd00248">
    <property type="entry name" value="Mth938-like"/>
    <property type="match status" value="1"/>
</dbReference>
<reference evidence="1" key="1">
    <citation type="submission" date="2022-12" db="EMBL/GenBank/DDBJ databases">
        <title>Reference genome sequencing for broad-spectrum identification of bacterial and archaeal isolates by mass spectrometry.</title>
        <authorList>
            <person name="Sekiguchi Y."/>
            <person name="Tourlousse D.M."/>
        </authorList>
    </citation>
    <scope>NUCLEOTIDE SEQUENCE</scope>
    <source>
        <strain evidence="1">301</strain>
    </source>
</reference>
<dbReference type="AlphaFoldDB" id="A0A9W6CML0"/>
<gene>
    <name evidence="1" type="ORF">XFLAVUS301_16110</name>
</gene>
<dbReference type="Proteomes" id="UP001144397">
    <property type="component" value="Unassembled WGS sequence"/>
</dbReference>